<evidence type="ECO:0000313" key="3">
    <source>
        <dbReference type="Proteomes" id="UP001465755"/>
    </source>
</evidence>
<dbReference type="EMBL" id="JALJOQ010000021">
    <property type="protein sequence ID" value="KAK9809352.1"/>
    <property type="molecule type" value="Genomic_DNA"/>
</dbReference>
<sequence>MNSAFTVSFPGTQDLSTLVEACSAASFGKGPLQVYDQSYRNALELAPKEFFTDFSLAEYDILPEIARLINVDSGCLTAKLYKFNMYRPGDFFKSHLDTPRTAFLPTGGKLGFALSHLYNHTAGDFEVGQLKGSDAVILLTAKQLGLMVDIEPVWEGSRWGDESDESDYDSDGHKKSGPDSQDEPLPQGCWKDDPVPGNHSVGGPLALTISHADPEYDGHKLCDKLQMPSRTLTKSKKIHWVNGSLSFRQLGLVSLAYGNEWSIDTKYSAAAIIIEVPSFDKRHE</sequence>
<dbReference type="AlphaFoldDB" id="A0AAW1PMX9"/>
<organism evidence="2 3">
    <name type="scientific">Symbiochloris irregularis</name>
    <dbReference type="NCBI Taxonomy" id="706552"/>
    <lineage>
        <taxon>Eukaryota</taxon>
        <taxon>Viridiplantae</taxon>
        <taxon>Chlorophyta</taxon>
        <taxon>core chlorophytes</taxon>
        <taxon>Trebouxiophyceae</taxon>
        <taxon>Trebouxiales</taxon>
        <taxon>Trebouxiaceae</taxon>
        <taxon>Symbiochloris</taxon>
    </lineage>
</organism>
<protein>
    <recommendedName>
        <fullName evidence="4">Prolyl 4-hydroxylase alpha subunit domain-containing protein</fullName>
    </recommendedName>
</protein>
<name>A0AAW1PMX9_9CHLO</name>
<proteinExistence type="predicted"/>
<accession>A0AAW1PMX9</accession>
<feature type="region of interest" description="Disordered" evidence="1">
    <location>
        <begin position="157"/>
        <end position="196"/>
    </location>
</feature>
<comment type="caution">
    <text evidence="2">The sequence shown here is derived from an EMBL/GenBank/DDBJ whole genome shotgun (WGS) entry which is preliminary data.</text>
</comment>
<gene>
    <name evidence="2" type="ORF">WJX73_008147</name>
</gene>
<dbReference type="PANTHER" id="PTHR33099:SF14">
    <property type="entry name" value="PROLYL 4-HYDROXYLASE ALPHA SUBUNIT FE(2+) 2OG DIOXYGENASE DOMAIN-CONTAINING PROTEIN"/>
    <property type="match status" value="1"/>
</dbReference>
<evidence type="ECO:0000256" key="1">
    <source>
        <dbReference type="SAM" id="MobiDB-lite"/>
    </source>
</evidence>
<evidence type="ECO:0008006" key="4">
    <source>
        <dbReference type="Google" id="ProtNLM"/>
    </source>
</evidence>
<reference evidence="2 3" key="1">
    <citation type="journal article" date="2024" name="Nat. Commun.">
        <title>Phylogenomics reveals the evolutionary origins of lichenization in chlorophyte algae.</title>
        <authorList>
            <person name="Puginier C."/>
            <person name="Libourel C."/>
            <person name="Otte J."/>
            <person name="Skaloud P."/>
            <person name="Haon M."/>
            <person name="Grisel S."/>
            <person name="Petersen M."/>
            <person name="Berrin J.G."/>
            <person name="Delaux P.M."/>
            <person name="Dal Grande F."/>
            <person name="Keller J."/>
        </authorList>
    </citation>
    <scope>NUCLEOTIDE SEQUENCE [LARGE SCALE GENOMIC DNA]</scope>
    <source>
        <strain evidence="2 3">SAG 2036</strain>
    </source>
</reference>
<dbReference type="PANTHER" id="PTHR33099">
    <property type="entry name" value="FE2OG DIOXYGENASE DOMAIN-CONTAINING PROTEIN"/>
    <property type="match status" value="1"/>
</dbReference>
<keyword evidence="3" id="KW-1185">Reference proteome</keyword>
<evidence type="ECO:0000313" key="2">
    <source>
        <dbReference type="EMBL" id="KAK9809352.1"/>
    </source>
</evidence>
<dbReference type="Proteomes" id="UP001465755">
    <property type="component" value="Unassembled WGS sequence"/>
</dbReference>